<keyword evidence="1" id="KW-1133">Transmembrane helix</keyword>
<dbReference type="Proteomes" id="UP000824681">
    <property type="component" value="Chromosome"/>
</dbReference>
<dbReference type="InterPro" id="IPR005135">
    <property type="entry name" value="Endo/exonuclease/phosphatase"/>
</dbReference>
<organism evidence="3 4">
    <name type="scientific">Nonomuraea coxensis DSM 45129</name>
    <dbReference type="NCBI Taxonomy" id="1122611"/>
    <lineage>
        <taxon>Bacteria</taxon>
        <taxon>Bacillati</taxon>
        <taxon>Actinomycetota</taxon>
        <taxon>Actinomycetes</taxon>
        <taxon>Streptosporangiales</taxon>
        <taxon>Streptosporangiaceae</taxon>
        <taxon>Nonomuraea</taxon>
    </lineage>
</organism>
<sequence length="310" mass="32595">MSWIAVTPFALWAAVRASGFEPDWPWVPVVAYTPYAAGAAALGGLLALALRRPVAGVVAFLALVVLGAAVLPRALPDGGPPPGGAAGGPALRVLAANLLVGRADTAELMGLVRRLRPDVLALQEFTPAAMERLEEAGVREALPYAVTRAREGVGGSAVYARHPLTAGPAIELGGFGQARAFLRHPGGARVEVVSVHPCAPKRYGRQPCWRGGLDALPRGGGTLRVLAGDFNATLDHLPMRALLAAGYRDAADVMGHGLTATWPQEGSREWLPGVAIDHVLADRRMAVRDFAVLSLRRTDHRPVFAELALP</sequence>
<evidence type="ECO:0000313" key="4">
    <source>
        <dbReference type="Proteomes" id="UP000824681"/>
    </source>
</evidence>
<feature type="transmembrane region" description="Helical" evidence="1">
    <location>
        <begin position="57"/>
        <end position="75"/>
    </location>
</feature>
<feature type="domain" description="Endonuclease/exonuclease/phosphatase" evidence="2">
    <location>
        <begin position="96"/>
        <end position="300"/>
    </location>
</feature>
<evidence type="ECO:0000313" key="3">
    <source>
        <dbReference type="EMBL" id="QYC40373.1"/>
    </source>
</evidence>
<dbReference type="EMBL" id="CP068985">
    <property type="protein sequence ID" value="QYC40373.1"/>
    <property type="molecule type" value="Genomic_DNA"/>
</dbReference>
<dbReference type="SUPFAM" id="SSF56219">
    <property type="entry name" value="DNase I-like"/>
    <property type="match status" value="1"/>
</dbReference>
<protein>
    <recommendedName>
        <fullName evidence="2">Endonuclease/exonuclease/phosphatase domain-containing protein</fullName>
    </recommendedName>
</protein>
<evidence type="ECO:0000259" key="2">
    <source>
        <dbReference type="Pfam" id="PF03372"/>
    </source>
</evidence>
<proteinExistence type="predicted"/>
<dbReference type="InterPro" id="IPR036691">
    <property type="entry name" value="Endo/exonu/phosph_ase_sf"/>
</dbReference>
<keyword evidence="1" id="KW-0472">Membrane</keyword>
<accession>A0ABX8TYL2</accession>
<keyword evidence="4" id="KW-1185">Reference proteome</keyword>
<gene>
    <name evidence="3" type="ORF">Nocox_13785</name>
</gene>
<feature type="transmembrane region" description="Helical" evidence="1">
    <location>
        <begin position="29"/>
        <end position="50"/>
    </location>
</feature>
<reference evidence="3 4" key="1">
    <citation type="journal article" date="2021" name="ACS Chem. Biol.">
        <title>Genomic-Led Discovery of a Novel Glycopeptide Antibiotic by Nonomuraea coxensis DSM 45129.</title>
        <authorList>
            <person name="Yushchuk O."/>
            <person name="Vior N.M."/>
            <person name="Andreo-Vidal A."/>
            <person name="Berini F."/>
            <person name="Ruckert C."/>
            <person name="Busche T."/>
            <person name="Binda E."/>
            <person name="Kalinowski J."/>
            <person name="Truman A.W."/>
            <person name="Marinelli F."/>
        </authorList>
    </citation>
    <scope>NUCLEOTIDE SEQUENCE [LARGE SCALE GENOMIC DNA]</scope>
    <source>
        <strain evidence="3 4">DSM 45129</strain>
    </source>
</reference>
<dbReference type="Pfam" id="PF03372">
    <property type="entry name" value="Exo_endo_phos"/>
    <property type="match status" value="1"/>
</dbReference>
<dbReference type="Gene3D" id="3.60.10.10">
    <property type="entry name" value="Endonuclease/exonuclease/phosphatase"/>
    <property type="match status" value="1"/>
</dbReference>
<evidence type="ECO:0000256" key="1">
    <source>
        <dbReference type="SAM" id="Phobius"/>
    </source>
</evidence>
<keyword evidence="1" id="KW-0812">Transmembrane</keyword>
<name>A0ABX8TYL2_9ACTN</name>